<gene>
    <name evidence="2" type="ORF">E2F50_13065</name>
</gene>
<evidence type="ECO:0000313" key="2">
    <source>
        <dbReference type="EMBL" id="TDK35187.1"/>
    </source>
</evidence>
<sequence>MVILTHIRDNFANAFFPRWSEWWAAGVLMALGFVLTSNPDLMASSKSNAYQLMLMIFTQETWSAVMKVFAACRLVVLLINGAWRRSPHLRATGAFLSCFFWVQITLSVAHTAGFLFVLAAGVLVLDFVNFIRALRDARIVDYTHAIARKTEGGQV</sequence>
<accession>A0A4R5UH42</accession>
<keyword evidence="1" id="KW-1133">Transmembrane helix</keyword>
<keyword evidence="1" id="KW-0472">Membrane</keyword>
<dbReference type="OrthoDB" id="7502269at2"/>
<feature type="transmembrane region" description="Helical" evidence="1">
    <location>
        <begin position="103"/>
        <end position="128"/>
    </location>
</feature>
<evidence type="ECO:0000256" key="1">
    <source>
        <dbReference type="SAM" id="Phobius"/>
    </source>
</evidence>
<evidence type="ECO:0000313" key="3">
    <source>
        <dbReference type="Proteomes" id="UP000295238"/>
    </source>
</evidence>
<dbReference type="AlphaFoldDB" id="A0A4R5UH42"/>
<dbReference type="Proteomes" id="UP000295238">
    <property type="component" value="Unassembled WGS sequence"/>
</dbReference>
<comment type="caution">
    <text evidence="2">The sequence shown here is derived from an EMBL/GenBank/DDBJ whole genome shotgun (WGS) entry which is preliminary data.</text>
</comment>
<feature type="transmembrane region" description="Helical" evidence="1">
    <location>
        <begin position="22"/>
        <end position="43"/>
    </location>
</feature>
<organism evidence="2 3">
    <name type="scientific">Rhizobium deserti</name>
    <dbReference type="NCBI Taxonomy" id="2547961"/>
    <lineage>
        <taxon>Bacteria</taxon>
        <taxon>Pseudomonadati</taxon>
        <taxon>Pseudomonadota</taxon>
        <taxon>Alphaproteobacteria</taxon>
        <taxon>Hyphomicrobiales</taxon>
        <taxon>Rhizobiaceae</taxon>
        <taxon>Rhizobium/Agrobacterium group</taxon>
        <taxon>Rhizobium</taxon>
    </lineage>
</organism>
<reference evidence="2 3" key="1">
    <citation type="submission" date="2019-03" db="EMBL/GenBank/DDBJ databases">
        <title>Rhizobium sp. nov., an bacterium isolated from biocrust in Mu Us Desert.</title>
        <authorList>
            <person name="Lixiong L."/>
        </authorList>
    </citation>
    <scope>NUCLEOTIDE SEQUENCE [LARGE SCALE GENOMIC DNA]</scope>
    <source>
        <strain evidence="2 3">SPY-1</strain>
    </source>
</reference>
<dbReference type="EMBL" id="SMTL01000003">
    <property type="protein sequence ID" value="TDK35187.1"/>
    <property type="molecule type" value="Genomic_DNA"/>
</dbReference>
<protein>
    <recommendedName>
        <fullName evidence="4">DUF2127 domain-containing protein</fullName>
    </recommendedName>
</protein>
<dbReference type="RefSeq" id="WP_133316609.1">
    <property type="nucleotide sequence ID" value="NZ_SMTL01000003.1"/>
</dbReference>
<evidence type="ECO:0008006" key="4">
    <source>
        <dbReference type="Google" id="ProtNLM"/>
    </source>
</evidence>
<keyword evidence="3" id="KW-1185">Reference proteome</keyword>
<keyword evidence="1" id="KW-0812">Transmembrane</keyword>
<proteinExistence type="predicted"/>
<name>A0A4R5UH42_9HYPH</name>
<feature type="transmembrane region" description="Helical" evidence="1">
    <location>
        <begin position="64"/>
        <end position="83"/>
    </location>
</feature>